<proteinExistence type="predicted"/>
<accession>A0ABN6UQE1</accession>
<evidence type="ECO:0000313" key="1">
    <source>
        <dbReference type="EMBL" id="BDU18120.1"/>
    </source>
</evidence>
<keyword evidence="2" id="KW-1185">Reference proteome</keyword>
<dbReference type="RefSeq" id="WP_281779997.1">
    <property type="nucleotide sequence ID" value="NZ_AP027041.1"/>
</dbReference>
<name>A0ABN6UQE1_9GAMM</name>
<evidence type="ECO:0000313" key="2">
    <source>
        <dbReference type="Proteomes" id="UP001317822"/>
    </source>
</evidence>
<dbReference type="Proteomes" id="UP001317822">
    <property type="component" value="Chromosome"/>
</dbReference>
<gene>
    <name evidence="1" type="ORF">LA521A_33210</name>
</gene>
<reference evidence="1 2" key="1">
    <citation type="journal article" date="2023" name="Int. J. Syst. Evol. Microbiol.">
        <title>Physiological and genomic analyses of cobalamin (vitamin B12)-auxotrophy of Lysobacter auxotrophicus sp. nov., a methionine-auxotrophic chitinolytic bacterium isolated from chitin-treated soil.</title>
        <authorList>
            <person name="Saito A."/>
            <person name="Dohra H."/>
            <person name="Hamada M."/>
            <person name="Moriuchi R."/>
            <person name="Kotsuchibashi Y."/>
            <person name="Mori K."/>
        </authorList>
    </citation>
    <scope>NUCLEOTIDE SEQUENCE [LARGE SCALE GENOMIC DNA]</scope>
    <source>
        <strain evidence="1 2">5-21a</strain>
    </source>
</reference>
<organism evidence="1 2">
    <name type="scientific">Lysobacter auxotrophicus</name>
    <dbReference type="NCBI Taxonomy" id="2992573"/>
    <lineage>
        <taxon>Bacteria</taxon>
        <taxon>Pseudomonadati</taxon>
        <taxon>Pseudomonadota</taxon>
        <taxon>Gammaproteobacteria</taxon>
        <taxon>Lysobacterales</taxon>
        <taxon>Lysobacteraceae</taxon>
        <taxon>Lysobacter</taxon>
    </lineage>
</organism>
<sequence length="306" mass="32370">MNAIIAQDNDAGLALDAHALRATPDLNVLMDSADPSDLDIMVDYITDRGQGRLTLDSTVCSILVKAKEGQHYGPTERALIAHEVLEFGGNTLGNAYRKARAAIPAGGLLDSILPNAAATVEYDEIVRDVASHLDVKLPGYTAVADVEEAILRRILGRAVEKMTDDERAEVEKVLGFGSKPMGPAALAAVIQGARLGGFATYKLATMVAHAVSKALLGRGLTFATTGALMKGLSVALGPIGWAVTALWTLADLSSPAYRVTVPAVVQIAYMRSKLIAQHTYRSCKSCDAAIERTDKFCSECGTAQEA</sequence>
<dbReference type="EMBL" id="AP027041">
    <property type="protein sequence ID" value="BDU18120.1"/>
    <property type="molecule type" value="Genomic_DNA"/>
</dbReference>
<protein>
    <submittedName>
        <fullName evidence="1">Zinc-ribbon domain-containing protein</fullName>
    </submittedName>
</protein>